<evidence type="ECO:0000256" key="4">
    <source>
        <dbReference type="ARBA" id="ARBA00022989"/>
    </source>
</evidence>
<dbReference type="Proteomes" id="UP000192455">
    <property type="component" value="Unassembled WGS sequence"/>
</dbReference>
<keyword evidence="5 6" id="KW-0472">Membrane</keyword>
<comment type="subcellular location">
    <subcellularLocation>
        <location evidence="6">Cell membrane</location>
        <topology evidence="6">Multi-pass membrane protein</topology>
    </subcellularLocation>
    <subcellularLocation>
        <location evidence="1">Membrane</location>
    </subcellularLocation>
</comment>
<dbReference type="EMBL" id="FTPS01000001">
    <property type="protein sequence ID" value="SIT78851.1"/>
    <property type="molecule type" value="Genomic_DNA"/>
</dbReference>
<name>A0A1R3WKY4_9RHOB</name>
<evidence type="ECO:0000313" key="9">
    <source>
        <dbReference type="Proteomes" id="UP000192455"/>
    </source>
</evidence>
<evidence type="ECO:0000256" key="2">
    <source>
        <dbReference type="ARBA" id="ARBA00007165"/>
    </source>
</evidence>
<evidence type="ECO:0000256" key="6">
    <source>
        <dbReference type="RuleBase" id="RU363076"/>
    </source>
</evidence>
<keyword evidence="6" id="KW-1003">Cell membrane</keyword>
<evidence type="ECO:0000256" key="7">
    <source>
        <dbReference type="SAM" id="MobiDB-lite"/>
    </source>
</evidence>
<dbReference type="CDD" id="cd06662">
    <property type="entry name" value="SURF1"/>
    <property type="match status" value="1"/>
</dbReference>
<dbReference type="GO" id="GO:0005886">
    <property type="term" value="C:plasma membrane"/>
    <property type="evidence" value="ECO:0007669"/>
    <property type="project" value="UniProtKB-SubCell"/>
</dbReference>
<feature type="transmembrane region" description="Helical" evidence="6">
    <location>
        <begin position="204"/>
        <end position="223"/>
    </location>
</feature>
<keyword evidence="4 6" id="KW-1133">Transmembrane helix</keyword>
<dbReference type="RefSeq" id="WP_076648289.1">
    <property type="nucleotide sequence ID" value="NZ_FTPS01000001.1"/>
</dbReference>
<evidence type="ECO:0000313" key="8">
    <source>
        <dbReference type="EMBL" id="SIT78851.1"/>
    </source>
</evidence>
<organism evidence="8 9">
    <name type="scientific">Pontibaca methylaminivorans</name>
    <dbReference type="NCBI Taxonomy" id="515897"/>
    <lineage>
        <taxon>Bacteria</taxon>
        <taxon>Pseudomonadati</taxon>
        <taxon>Pseudomonadota</taxon>
        <taxon>Alphaproteobacteria</taxon>
        <taxon>Rhodobacterales</taxon>
        <taxon>Roseobacteraceae</taxon>
        <taxon>Pontibaca</taxon>
    </lineage>
</organism>
<dbReference type="STRING" id="515897.SAMN05421849_1028"/>
<proteinExistence type="inferred from homology"/>
<dbReference type="PROSITE" id="PS50895">
    <property type="entry name" value="SURF1"/>
    <property type="match status" value="1"/>
</dbReference>
<protein>
    <recommendedName>
        <fullName evidence="6">SURF1-like protein</fullName>
    </recommendedName>
</protein>
<dbReference type="PANTHER" id="PTHR23427:SF2">
    <property type="entry name" value="SURFEIT LOCUS PROTEIN 1"/>
    <property type="match status" value="1"/>
</dbReference>
<keyword evidence="3 6" id="KW-0812">Transmembrane</keyword>
<dbReference type="InterPro" id="IPR002994">
    <property type="entry name" value="Surf1/Shy1"/>
</dbReference>
<dbReference type="PANTHER" id="PTHR23427">
    <property type="entry name" value="SURFEIT LOCUS PROTEIN"/>
    <property type="match status" value="1"/>
</dbReference>
<evidence type="ECO:0000256" key="5">
    <source>
        <dbReference type="ARBA" id="ARBA00023136"/>
    </source>
</evidence>
<gene>
    <name evidence="8" type="ORF">SAMN05421849_1028</name>
</gene>
<feature type="region of interest" description="Disordered" evidence="7">
    <location>
        <begin position="120"/>
        <end position="142"/>
    </location>
</feature>
<dbReference type="InterPro" id="IPR045214">
    <property type="entry name" value="Surf1/Surf4"/>
</dbReference>
<evidence type="ECO:0000256" key="1">
    <source>
        <dbReference type="ARBA" id="ARBA00004370"/>
    </source>
</evidence>
<dbReference type="AlphaFoldDB" id="A0A1R3WKY4"/>
<accession>A0A1R3WKY4</accession>
<sequence length="231" mass="25306">MRRILILIIFGTVGTALLAGLGVWQVRRLAWKQEILAEIESRIAAPPAALPADPDPERDRYLPVRLSGTIEAGEIHVLVSTRDAGAGYRIIAPFLVDAATDDAARGGRRILIDRGFVRSENRDQPRQPGPATVTGNLHWPQETDSFTPEAEIDANIWYARDVPAMASALDTEPVLLVARSATDPGIRPLPVDAHGIPNDHLQYAVTWFSLAAIWAGMSILLLWRSRARKTG</sequence>
<comment type="caution">
    <text evidence="6">Lacks conserved residue(s) required for the propagation of feature annotation.</text>
</comment>
<reference evidence="8 9" key="1">
    <citation type="submission" date="2017-01" db="EMBL/GenBank/DDBJ databases">
        <authorList>
            <person name="Mah S.A."/>
            <person name="Swanson W.J."/>
            <person name="Moy G.W."/>
            <person name="Vacquier V.D."/>
        </authorList>
    </citation>
    <scope>NUCLEOTIDE SEQUENCE [LARGE SCALE GENOMIC DNA]</scope>
    <source>
        <strain evidence="8 9">DSM 21219</strain>
    </source>
</reference>
<dbReference type="Pfam" id="PF02104">
    <property type="entry name" value="SURF1"/>
    <property type="match status" value="1"/>
</dbReference>
<dbReference type="OrthoDB" id="6079986at2"/>
<comment type="similarity">
    <text evidence="2 6">Belongs to the SURF1 family.</text>
</comment>
<evidence type="ECO:0000256" key="3">
    <source>
        <dbReference type="ARBA" id="ARBA00022692"/>
    </source>
</evidence>
<keyword evidence="9" id="KW-1185">Reference proteome</keyword>